<comment type="caution">
    <text evidence="1">The sequence shown here is derived from an EMBL/GenBank/DDBJ whole genome shotgun (WGS) entry which is preliminary data.</text>
</comment>
<accession>A0AAV6IJ68</accession>
<dbReference type="Proteomes" id="UP000823749">
    <property type="component" value="Chromosome 10"/>
</dbReference>
<dbReference type="EMBL" id="JACTNZ010000010">
    <property type="protein sequence ID" value="KAG5528621.1"/>
    <property type="molecule type" value="Genomic_DNA"/>
</dbReference>
<reference evidence="1" key="1">
    <citation type="submission" date="2020-08" db="EMBL/GenBank/DDBJ databases">
        <title>Plant Genome Project.</title>
        <authorList>
            <person name="Zhang R.-G."/>
        </authorList>
    </citation>
    <scope>NUCLEOTIDE SEQUENCE</scope>
    <source>
        <strain evidence="1">WSP0</strain>
        <tissue evidence="1">Leaf</tissue>
    </source>
</reference>
<organism evidence="1 2">
    <name type="scientific">Rhododendron griersonianum</name>
    <dbReference type="NCBI Taxonomy" id="479676"/>
    <lineage>
        <taxon>Eukaryota</taxon>
        <taxon>Viridiplantae</taxon>
        <taxon>Streptophyta</taxon>
        <taxon>Embryophyta</taxon>
        <taxon>Tracheophyta</taxon>
        <taxon>Spermatophyta</taxon>
        <taxon>Magnoliopsida</taxon>
        <taxon>eudicotyledons</taxon>
        <taxon>Gunneridae</taxon>
        <taxon>Pentapetalae</taxon>
        <taxon>asterids</taxon>
        <taxon>Ericales</taxon>
        <taxon>Ericaceae</taxon>
        <taxon>Ericoideae</taxon>
        <taxon>Rhodoreae</taxon>
        <taxon>Rhododendron</taxon>
    </lineage>
</organism>
<evidence type="ECO:0000313" key="2">
    <source>
        <dbReference type="Proteomes" id="UP000823749"/>
    </source>
</evidence>
<sequence>MFDWCWMGVVEEGCATFGVRRVWCGSGGGERTAVVVVNGQQRIGKRGEREKGQNRGGGGVVWWWNLVRQEDVDAIEAQRPKLLLLVHQKSLKHYRFKASQSTISWLMEWLTR</sequence>
<gene>
    <name evidence="1" type="ORF">RHGRI_029341</name>
</gene>
<evidence type="ECO:0000313" key="1">
    <source>
        <dbReference type="EMBL" id="KAG5528621.1"/>
    </source>
</evidence>
<dbReference type="AlphaFoldDB" id="A0AAV6IJ68"/>
<keyword evidence="2" id="KW-1185">Reference proteome</keyword>
<proteinExistence type="predicted"/>
<name>A0AAV6IJ68_9ERIC</name>
<protein>
    <submittedName>
        <fullName evidence="1">Uncharacterized protein</fullName>
    </submittedName>
</protein>